<sequence>MRMNKIFVIFGVSGSGQDTVIEGVIVKGLKAVRVITTATRKMRPRERLGQPYYFISKKKFRGMILANRFIEWDLHYGDYYGCTYHEFERARKTGKIILWKTDIKGALTIKRKFPEAITIYIKPPSLQVTLARIRNRKTDSAEIIKKRLVDIKAYLKSENDGKFDYVLVNYDGRLRETVDKVATIIRKNII</sequence>
<dbReference type="AlphaFoldDB" id="A0A2M6XSP1"/>
<dbReference type="PROSITE" id="PS50052">
    <property type="entry name" value="GUANYLATE_KINASE_2"/>
    <property type="match status" value="1"/>
</dbReference>
<dbReference type="InterPro" id="IPR008145">
    <property type="entry name" value="GK/Ca_channel_bsu"/>
</dbReference>
<dbReference type="Pfam" id="PF00625">
    <property type="entry name" value="Guanylate_kin"/>
    <property type="match status" value="1"/>
</dbReference>
<keyword evidence="2" id="KW-0808">Transferase</keyword>
<dbReference type="SUPFAM" id="SSF52540">
    <property type="entry name" value="P-loop containing nucleoside triphosphate hydrolases"/>
    <property type="match status" value="1"/>
</dbReference>
<comment type="similarity">
    <text evidence="1">Belongs to the guanylate kinase family.</text>
</comment>
<dbReference type="PANTHER" id="PTHR23117:SF13">
    <property type="entry name" value="GUANYLATE KINASE"/>
    <property type="match status" value="1"/>
</dbReference>
<dbReference type="CDD" id="cd00071">
    <property type="entry name" value="GMPK"/>
    <property type="match status" value="1"/>
</dbReference>
<protein>
    <recommendedName>
        <fullName evidence="4">Guanylate kinase-like domain-containing protein</fullName>
    </recommendedName>
</protein>
<gene>
    <name evidence="5" type="ORF">COT27_02370</name>
</gene>
<evidence type="ECO:0000259" key="4">
    <source>
        <dbReference type="PROSITE" id="PS50052"/>
    </source>
</evidence>
<organism evidence="5 6">
    <name type="scientific">Candidatus Kuenenbacteria bacterium CG08_land_8_20_14_0_20_37_23</name>
    <dbReference type="NCBI Taxonomy" id="1974617"/>
    <lineage>
        <taxon>Bacteria</taxon>
        <taxon>Candidatus Kueneniibacteriota</taxon>
    </lineage>
</organism>
<dbReference type="Proteomes" id="UP000230586">
    <property type="component" value="Unassembled WGS sequence"/>
</dbReference>
<dbReference type="EMBL" id="PEXX01000040">
    <property type="protein sequence ID" value="PIU10589.1"/>
    <property type="molecule type" value="Genomic_DNA"/>
</dbReference>
<dbReference type="InterPro" id="IPR027417">
    <property type="entry name" value="P-loop_NTPase"/>
</dbReference>
<name>A0A2M6XSP1_9BACT</name>
<dbReference type="GO" id="GO:0004385">
    <property type="term" value="F:GMP kinase activity"/>
    <property type="evidence" value="ECO:0007669"/>
    <property type="project" value="TreeGrafter"/>
</dbReference>
<dbReference type="InterPro" id="IPR008144">
    <property type="entry name" value="Guanylate_kin-like_dom"/>
</dbReference>
<reference evidence="6" key="1">
    <citation type="submission" date="2017-09" db="EMBL/GenBank/DDBJ databases">
        <title>Depth-based differentiation of microbial function through sediment-hosted aquifers and enrichment of novel symbionts in the deep terrestrial subsurface.</title>
        <authorList>
            <person name="Probst A.J."/>
            <person name="Ladd B."/>
            <person name="Jarett J.K."/>
            <person name="Geller-Mcgrath D.E."/>
            <person name="Sieber C.M.K."/>
            <person name="Emerson J.B."/>
            <person name="Anantharaman K."/>
            <person name="Thomas B.C."/>
            <person name="Malmstrom R."/>
            <person name="Stieglmeier M."/>
            <person name="Klingl A."/>
            <person name="Woyke T."/>
            <person name="Ryan C.M."/>
            <person name="Banfield J.F."/>
        </authorList>
    </citation>
    <scope>NUCLEOTIDE SEQUENCE [LARGE SCALE GENOMIC DNA]</scope>
</reference>
<comment type="caution">
    <text evidence="5">The sequence shown here is derived from an EMBL/GenBank/DDBJ whole genome shotgun (WGS) entry which is preliminary data.</text>
</comment>
<proteinExistence type="inferred from homology"/>
<dbReference type="Gene3D" id="3.40.50.300">
    <property type="entry name" value="P-loop containing nucleotide triphosphate hydrolases"/>
    <property type="match status" value="1"/>
</dbReference>
<evidence type="ECO:0000313" key="5">
    <source>
        <dbReference type="EMBL" id="PIU10589.1"/>
    </source>
</evidence>
<evidence type="ECO:0000256" key="2">
    <source>
        <dbReference type="ARBA" id="ARBA00022679"/>
    </source>
</evidence>
<keyword evidence="3" id="KW-0418">Kinase</keyword>
<dbReference type="SMART" id="SM00072">
    <property type="entry name" value="GuKc"/>
    <property type="match status" value="1"/>
</dbReference>
<dbReference type="PANTHER" id="PTHR23117">
    <property type="entry name" value="GUANYLATE KINASE-RELATED"/>
    <property type="match status" value="1"/>
</dbReference>
<feature type="domain" description="Guanylate kinase-like" evidence="4">
    <location>
        <begin position="4"/>
        <end position="186"/>
    </location>
</feature>
<evidence type="ECO:0000313" key="6">
    <source>
        <dbReference type="Proteomes" id="UP000230586"/>
    </source>
</evidence>
<evidence type="ECO:0000256" key="3">
    <source>
        <dbReference type="ARBA" id="ARBA00022777"/>
    </source>
</evidence>
<evidence type="ECO:0000256" key="1">
    <source>
        <dbReference type="ARBA" id="ARBA00005790"/>
    </source>
</evidence>
<accession>A0A2M6XSP1</accession>
<dbReference type="GO" id="GO:0005829">
    <property type="term" value="C:cytosol"/>
    <property type="evidence" value="ECO:0007669"/>
    <property type="project" value="TreeGrafter"/>
</dbReference>